<dbReference type="PANTHER" id="PTHR30619">
    <property type="entry name" value="DNA INTERNALIZATION/COMPETENCE PROTEIN COMEC/REC2"/>
    <property type="match status" value="1"/>
</dbReference>
<evidence type="ECO:0000313" key="9">
    <source>
        <dbReference type="Proteomes" id="UP001156666"/>
    </source>
</evidence>
<dbReference type="GO" id="GO:0005886">
    <property type="term" value="C:plasma membrane"/>
    <property type="evidence" value="ECO:0007669"/>
    <property type="project" value="UniProtKB-SubCell"/>
</dbReference>
<feature type="transmembrane region" description="Helical" evidence="6">
    <location>
        <begin position="313"/>
        <end position="332"/>
    </location>
</feature>
<keyword evidence="5 6" id="KW-0472">Membrane</keyword>
<keyword evidence="3 6" id="KW-0812">Transmembrane</keyword>
<dbReference type="InterPro" id="IPR004477">
    <property type="entry name" value="ComEC_N"/>
</dbReference>
<evidence type="ECO:0000256" key="4">
    <source>
        <dbReference type="ARBA" id="ARBA00022989"/>
    </source>
</evidence>
<dbReference type="PANTHER" id="PTHR30619:SF1">
    <property type="entry name" value="RECOMBINATION PROTEIN 2"/>
    <property type="match status" value="1"/>
</dbReference>
<dbReference type="NCBIfam" id="TIGR00360">
    <property type="entry name" value="ComEC_N-term"/>
    <property type="match status" value="1"/>
</dbReference>
<feature type="transmembrane region" description="Helical" evidence="6">
    <location>
        <begin position="252"/>
        <end position="271"/>
    </location>
</feature>
<dbReference type="InterPro" id="IPR052159">
    <property type="entry name" value="Competence_DNA_uptake"/>
</dbReference>
<comment type="subcellular location">
    <subcellularLocation>
        <location evidence="1">Cell membrane</location>
        <topology evidence="1">Multi-pass membrane protein</topology>
    </subcellularLocation>
</comment>
<evidence type="ECO:0000256" key="2">
    <source>
        <dbReference type="ARBA" id="ARBA00022475"/>
    </source>
</evidence>
<dbReference type="Pfam" id="PF03772">
    <property type="entry name" value="Competence"/>
    <property type="match status" value="1"/>
</dbReference>
<protein>
    <recommendedName>
        <fullName evidence="7">ComEC/Rec2-related protein domain-containing protein</fullName>
    </recommendedName>
</protein>
<dbReference type="Proteomes" id="UP001156666">
    <property type="component" value="Unassembled WGS sequence"/>
</dbReference>
<keyword evidence="2" id="KW-1003">Cell membrane</keyword>
<feature type="transmembrane region" description="Helical" evidence="6">
    <location>
        <begin position="277"/>
        <end position="301"/>
    </location>
</feature>
<comment type="caution">
    <text evidence="8">The sequence shown here is derived from an EMBL/GenBank/DDBJ whole genome shotgun (WGS) entry which is preliminary data.</text>
</comment>
<evidence type="ECO:0000313" key="8">
    <source>
        <dbReference type="EMBL" id="GLR19414.1"/>
    </source>
</evidence>
<keyword evidence="4 6" id="KW-1133">Transmembrane helix</keyword>
<feature type="transmembrane region" description="Helical" evidence="6">
    <location>
        <begin position="344"/>
        <end position="364"/>
    </location>
</feature>
<gene>
    <name evidence="8" type="ORF">GCM10007940_40300</name>
</gene>
<evidence type="ECO:0000259" key="7">
    <source>
        <dbReference type="Pfam" id="PF03772"/>
    </source>
</evidence>
<feature type="transmembrane region" description="Helical" evidence="6">
    <location>
        <begin position="154"/>
        <end position="179"/>
    </location>
</feature>
<evidence type="ECO:0000256" key="5">
    <source>
        <dbReference type="ARBA" id="ARBA00023136"/>
    </source>
</evidence>
<organism evidence="8 9">
    <name type="scientific">Portibacter lacus</name>
    <dbReference type="NCBI Taxonomy" id="1099794"/>
    <lineage>
        <taxon>Bacteria</taxon>
        <taxon>Pseudomonadati</taxon>
        <taxon>Bacteroidota</taxon>
        <taxon>Saprospiria</taxon>
        <taxon>Saprospirales</taxon>
        <taxon>Haliscomenobacteraceae</taxon>
        <taxon>Portibacter</taxon>
    </lineage>
</organism>
<evidence type="ECO:0000256" key="6">
    <source>
        <dbReference type="SAM" id="Phobius"/>
    </source>
</evidence>
<reference evidence="8" key="2">
    <citation type="submission" date="2023-01" db="EMBL/GenBank/DDBJ databases">
        <title>Draft genome sequence of Portibacter lacus strain NBRC 108769.</title>
        <authorList>
            <person name="Sun Q."/>
            <person name="Mori K."/>
        </authorList>
    </citation>
    <scope>NUCLEOTIDE SEQUENCE</scope>
    <source>
        <strain evidence="8">NBRC 108769</strain>
    </source>
</reference>
<dbReference type="EMBL" id="BSOH01000027">
    <property type="protein sequence ID" value="GLR19414.1"/>
    <property type="molecule type" value="Genomic_DNA"/>
</dbReference>
<accession>A0AA37STN2</accession>
<dbReference type="AlphaFoldDB" id="A0AA37STN2"/>
<sequence>MGKLLIYSDSLINLKEYETYVIPANYYQIERFKNPDAFDYGTYLSHLSVYHQAYIKESPLLISSTPSFLKILRDKRAKISAFFNSQFEHTITAEIVNTLLIGEKKNLDRDTKDAFINNGLAHLLAISGMHVGIVLIILKFILGKIPSRVLKNMLIILGIWFYILLSGMQIPAIRAGFMFSLMVIGQISNRNIKVLNSVLFAALVMLSIDPQILFQLSFQLSFMAMASILLFYQKIYQFIEFKSTILIKLWQLVSLNLSVQIFVLPLSIYYFKQLPTYSLFTSMISVPFIIIIMWGSIIMLLSSTFSILIPKCVGYVLEYLVSGYMHLLDWFSNLPHALVQEISIHGLQVIFWMVAVVGFLCFYYQRNRKTTLACASFLPLLLASSVLNIHQEVISEFTIYDEPKKLIIDLKNKENVIRILEDIHYKSYQVPENKDAQIVQLNQDEIIRWNGMSITILNQVPSVEVNFDICIINNASLVGKTTLPCKQVILPRKLRYSEDHSLYYSIKENGSFNLKQFK</sequence>
<proteinExistence type="predicted"/>
<name>A0AA37STN2_9BACT</name>
<reference evidence="8" key="1">
    <citation type="journal article" date="2014" name="Int. J. Syst. Evol. Microbiol.">
        <title>Complete genome sequence of Corynebacterium casei LMG S-19264T (=DSM 44701T), isolated from a smear-ripened cheese.</title>
        <authorList>
            <consortium name="US DOE Joint Genome Institute (JGI-PGF)"/>
            <person name="Walter F."/>
            <person name="Albersmeier A."/>
            <person name="Kalinowski J."/>
            <person name="Ruckert C."/>
        </authorList>
    </citation>
    <scope>NUCLEOTIDE SEQUENCE</scope>
    <source>
        <strain evidence="8">NBRC 108769</strain>
    </source>
</reference>
<feature type="transmembrane region" description="Helical" evidence="6">
    <location>
        <begin position="119"/>
        <end position="142"/>
    </location>
</feature>
<evidence type="ECO:0000256" key="1">
    <source>
        <dbReference type="ARBA" id="ARBA00004651"/>
    </source>
</evidence>
<feature type="domain" description="ComEC/Rec2-related protein" evidence="7">
    <location>
        <begin position="99"/>
        <end position="365"/>
    </location>
</feature>
<evidence type="ECO:0000256" key="3">
    <source>
        <dbReference type="ARBA" id="ARBA00022692"/>
    </source>
</evidence>
<feature type="transmembrane region" description="Helical" evidence="6">
    <location>
        <begin position="214"/>
        <end position="232"/>
    </location>
</feature>
<keyword evidence="9" id="KW-1185">Reference proteome</keyword>